<keyword evidence="1" id="KW-0812">Transmembrane</keyword>
<organism evidence="2 3">
    <name type="scientific">Leucobacter soli</name>
    <dbReference type="NCBI Taxonomy" id="2812850"/>
    <lineage>
        <taxon>Bacteria</taxon>
        <taxon>Bacillati</taxon>
        <taxon>Actinomycetota</taxon>
        <taxon>Actinomycetes</taxon>
        <taxon>Micrococcales</taxon>
        <taxon>Microbacteriaceae</taxon>
        <taxon>Leucobacter</taxon>
    </lineage>
</organism>
<protein>
    <recommendedName>
        <fullName evidence="4">DUF4307 domain-containing protein</fullName>
    </recommendedName>
</protein>
<dbReference type="RefSeq" id="WP_218115512.1">
    <property type="nucleotide sequence ID" value="NZ_CAJVAP010000019.1"/>
</dbReference>
<dbReference type="InterPro" id="IPR025443">
    <property type="entry name" value="DUF4307"/>
</dbReference>
<evidence type="ECO:0008006" key="4">
    <source>
        <dbReference type="Google" id="ProtNLM"/>
    </source>
</evidence>
<proteinExistence type="predicted"/>
<dbReference type="Proteomes" id="UP000693892">
    <property type="component" value="Unassembled WGS sequence"/>
</dbReference>
<evidence type="ECO:0000313" key="2">
    <source>
        <dbReference type="EMBL" id="CAG7613933.1"/>
    </source>
</evidence>
<dbReference type="Pfam" id="PF14155">
    <property type="entry name" value="DUF4307"/>
    <property type="match status" value="1"/>
</dbReference>
<sequence>MTTPPADRLDERYGRTRQRGIDRRVGWTLASAAVLLGTVVLFFSNWETAAGIEAKVVHYEVRDSRTVALDFDVTAPAGAPVACAIEALSESFATVGWRVLELPPSEQRTRSFTETITTTYPGTTARVHSCWIVESD</sequence>
<comment type="caution">
    <text evidence="2">The sequence shown here is derived from an EMBL/GenBank/DDBJ whole genome shotgun (WGS) entry which is preliminary data.</text>
</comment>
<dbReference type="AlphaFoldDB" id="A0A916JZ62"/>
<evidence type="ECO:0000256" key="1">
    <source>
        <dbReference type="SAM" id="Phobius"/>
    </source>
</evidence>
<keyword evidence="3" id="KW-1185">Reference proteome</keyword>
<gene>
    <name evidence="2" type="ORF">LEUCIP111803_01740</name>
</gene>
<evidence type="ECO:0000313" key="3">
    <source>
        <dbReference type="Proteomes" id="UP000693892"/>
    </source>
</evidence>
<feature type="transmembrane region" description="Helical" evidence="1">
    <location>
        <begin position="25"/>
        <end position="46"/>
    </location>
</feature>
<accession>A0A916JZ62</accession>
<keyword evidence="1" id="KW-0472">Membrane</keyword>
<reference evidence="2" key="1">
    <citation type="submission" date="2021-06" db="EMBL/GenBank/DDBJ databases">
        <authorList>
            <person name="Criscuolo A."/>
        </authorList>
    </citation>
    <scope>NUCLEOTIDE SEQUENCE</scope>
    <source>
        <strain evidence="2">CIP111803</strain>
    </source>
</reference>
<name>A0A916JZ62_9MICO</name>
<keyword evidence="1" id="KW-1133">Transmembrane helix</keyword>
<dbReference type="EMBL" id="CAJVAP010000019">
    <property type="protein sequence ID" value="CAG7613933.1"/>
    <property type="molecule type" value="Genomic_DNA"/>
</dbReference>